<comment type="cofactor">
    <cofactor evidence="1">
        <name>[4Fe-4S] cluster</name>
        <dbReference type="ChEBI" id="CHEBI:49883"/>
    </cofactor>
</comment>
<gene>
    <name evidence="20" type="ORF">DSTB1V02_LOCUS6212</name>
</gene>
<evidence type="ECO:0000256" key="13">
    <source>
        <dbReference type="ARBA" id="ARBA00023204"/>
    </source>
</evidence>
<dbReference type="EMBL" id="LR900627">
    <property type="protein sequence ID" value="CAD7246362.1"/>
    <property type="molecule type" value="Genomic_DNA"/>
</dbReference>
<comment type="catalytic activity">
    <reaction evidence="14">
        <text>DNA(n) + a 2'-deoxyribonucleoside 5'-triphosphate = DNA(n+1) + diphosphate</text>
        <dbReference type="Rhea" id="RHEA:22508"/>
        <dbReference type="Rhea" id="RHEA-COMP:17339"/>
        <dbReference type="Rhea" id="RHEA-COMP:17340"/>
        <dbReference type="ChEBI" id="CHEBI:33019"/>
        <dbReference type="ChEBI" id="CHEBI:61560"/>
        <dbReference type="ChEBI" id="CHEBI:173112"/>
        <dbReference type="EC" id="2.7.7.7"/>
    </reaction>
</comment>
<keyword evidence="21" id="KW-1185">Reference proteome</keyword>
<feature type="region of interest" description="Disordered" evidence="16">
    <location>
        <begin position="1948"/>
        <end position="1986"/>
    </location>
</feature>
<evidence type="ECO:0000313" key="21">
    <source>
        <dbReference type="Proteomes" id="UP000677054"/>
    </source>
</evidence>
<reference evidence="20" key="1">
    <citation type="submission" date="2020-11" db="EMBL/GenBank/DDBJ databases">
        <authorList>
            <person name="Tran Van P."/>
        </authorList>
    </citation>
    <scope>NUCLEOTIDE SEQUENCE</scope>
</reference>
<sequence length="2731" mass="304475">MEEGHLSVRIVVVNYHMTTPTLNLDPTYSSFRGSGIHKVPVIRIFGSTPNGQKTCLHIHGIFPYFYVPYDGSISPERVCHILAASLDKALNLAMGQPESSTQQHVYKVVMVSGLPFYGYHRRECQFLKVFFYNPLIIKKAADLLLSGCIMGQSLQPHETHIPFILQFLMDFKLYGMNLIKCKNVKFRRKTFDLKELTGIKDQSSVSFMGNASSFPSLQSSSHSSRGSQCPFYDPGSLPESLLLPESVPRTSTSTLEADVRASDILNPADASRLKGQNPGIVEIWHEERERRGDMGFGKENTLTPPSSPDRKEHPPTDSHLFYESRLLKRLSEPSSAQGMASPKERGLLNVTLAREINSEESGRFPPASLLSLDDIERREEPSSWIYDTQVDEELVLSLSQHTPNVFSQTLNEEDKELVDILMGLSNDGGYEDGDRQDPEAEDDDTFEMTHWIWQQEEGELNEQTDDGGDEEIIDCAEEGGKVMNDRKIVGGKKPGGENIEREQELYEEKVKEEQEENGIIEQGDPRLLVQVLQKVQEADDSSEESSSVDNYDKMGHTEESEDSLILRGHGFDKTLRRKGEELDKVQKAKEIQERGNNILEVDVEDLDEEKIKGEQEKEELFGESIAQAVQQEIVGSPFGKKELKSLEKPQGMSKYDEIGHKEGNEGDLIAKTLLVDKASGREGNEALEDIDREAKETICTEIAYRHSFKGQNDLEDLMEELGSIDSDADLDKSKEMSQEDGSSSGAVDEEYHLTPGQRCQDDHICPALSQQYQNDQDALKVEGQADDKSDPREDDEDSELERKAKTTKDDETGALEADLGGSLMEKEQENQLVHQKLGVKKYVENQMDETVNFEDGANMNKCEKLNQEENSKGLGDAMDEEDTLTPGQQRQDDQDSGQESEEGDMDQSGGRNSYTLTEETGSIIGRSYAEQFIEDVSGDEPEDSVTTIEECHEDEEEAMIDSLIEDGSDDKQGHCDDRSRSNDLSTQEMEDFLQGSFPIPPTDNQSSLPQLDGPIEESNISNPTSHGEFQYSISLMGEPSTTPGCVKNHGKNDTVMDVDFQEDSIHDIAMLEPEVEIGTLDSIFEVPNIPVVTVEDTLPTVAVMATGTFMTKAARKLMPTIQTKAALKVGLNHSGIPKVNRNSSCLWTPQQEEAARCALGLKHCEVQLDPMELPSAQDSNPLRNHPSPSTSSKALTVDKKYVNVTLKTNNPRAIAKKSKVSQGKTKMSKHSKSKDRQSKPSTSSKAADGMDDIHPVEASRSRRAYVPAFGDLDQALEEATFGLIKDLTNHAKGSTHQKAERLTVDAVPVVKLHRLSADEPCLKYVRLSPDDLKVISEHRPQRSSTARSKTRCLSPVIEAYSARANGDHETECENALMYLSFPSPRHNEDGLSLPCPMSLSESPSENRLQQALEVSHKITAITAATAAVTEGTSLISTHSSQQESVNPIVAKKFDFPPESSCRQTRTSFSPDVGSSASHVVTRSSNKRASERQALKRELKANEKRETRQTTKNQYEAKMNLQTFSLPETSSRMTTCLSGDQHVMGTISSSHRAKATKLLEESPSSFSVEECKALDKEFATGKETPSLKVISKLSPLKSDHSQKIRAQTLRKSQSDTHLTLTKQASSSKVVSKKVGNSQIKGTKNFGKSKTETQTLKQTIIKGATPDESTTPSCPMRTRQRTTEAKTEFMGRLSLEHSGSDRRRSLNSPRNETPLKRSRHESLDLRECSVMLEPLSQEELHSYLPPLISLTFDVIPPSFKDVIATLKNYDIPEARNVMPYFSDPSDAPAEAKVVGQTVLRVPTSAISELPSFQGDSKFDGELQCWKAHALAESDLANSSIIQDIQQEVGNAGSLEMLFTTGGDTWLTLAENPPDPVSFLPCAFHFIEEIIHDIMDNVFGTDHQEETVSVSSSIDLFATSTPYVPSESPCHSTMPNPAARRCLDLDAIEEESLPSQDKDPLPLTPGVQTESQVRVKLRPSSSQLEGPTPDHTFMFGVSHQGLQDAAGKREHDHLMLLSVELHTESRGDLLPDPEFDAIAAIFYSWFQDDGVSNSLKPQTGVLVRDIDSLNKEAPMTHCLLWKSGITSIPVEYVADETSLIWALVNLVHILDPDILVGYEASLLATMLKCLQETDFSGNVASIQHSSWGYLMERAAHLNIILPPKLSRIPEDQGSQMDEEIDPYGAEHSSAIRIVGRITLNLWRLMKSEVALMSYTFESMAFHILHERVPKFSHRKLHGWWNGPTQLNLWRVVEYYAYRVSGNLALMEKLDLVGRTSELARLFGILFFDVLSRGSQYRVESMMLRLAKPHSYIPVSPSVTQRANMKAPECLQLIMEPESRFYADPVIVLDFQSLYPSMMIAYNYCFSTCVGRVDLLGTENTFEFGTTCLQIPPEEVHDLMERNNLNISPCGVGFVKASIRKGILPQMLEEILNTRIMVKQSMKLHKDNKALKRILDARQLGLKLIANVTYGYTSANFSGRMPCVEVGDSVVSKGRETLERAIHLVENSSEWSAKVIYGDTDSLFVLLPGRTKETAFQIGLEMAAAITADNPKPVKLKFEKVYMPCILQTKKRYVGYMYESPDQREAVYDAKGIETILEKMLRTLFETRDLSRVKGYVQRQFQKIVSGRVNIQDLTFAKEFRGLGGYKPGACVPALELTRQQMRMDRRAVPRVGERVPYVITYGTPGVPLIQLVKPPLEVVQDPSLRLNAHYYISRVIIPPLDRCLSLLGVSAGLW</sequence>
<evidence type="ECO:0000256" key="4">
    <source>
        <dbReference type="ARBA" id="ARBA00021589"/>
    </source>
</evidence>
<dbReference type="PANTHER" id="PTHR45812:SF1">
    <property type="entry name" value="DNA POLYMERASE ZETA CATALYTIC SUBUNIT"/>
    <property type="match status" value="1"/>
</dbReference>
<feature type="domain" description="DNA polymerase zeta catalytic subunit N-terminal" evidence="19">
    <location>
        <begin position="6"/>
        <end position="59"/>
    </location>
</feature>
<dbReference type="GO" id="GO:0000166">
    <property type="term" value="F:nucleotide binding"/>
    <property type="evidence" value="ECO:0007669"/>
    <property type="project" value="InterPro"/>
</dbReference>
<feature type="region of interest" description="Disordered" evidence="16">
    <location>
        <begin position="1456"/>
        <end position="1509"/>
    </location>
</feature>
<feature type="region of interest" description="Disordered" evidence="16">
    <location>
        <begin position="534"/>
        <end position="568"/>
    </location>
</feature>
<dbReference type="OrthoDB" id="2414538at2759"/>
<accession>A0A7R9A6Y9</accession>
<keyword evidence="13" id="KW-0234">DNA repair</keyword>
<dbReference type="PROSITE" id="PS00116">
    <property type="entry name" value="DNA_POLYMERASE_B"/>
    <property type="match status" value="1"/>
</dbReference>
<evidence type="ECO:0000256" key="16">
    <source>
        <dbReference type="SAM" id="MobiDB-lite"/>
    </source>
</evidence>
<dbReference type="GO" id="GO:0046872">
    <property type="term" value="F:metal ion binding"/>
    <property type="evidence" value="ECO:0007669"/>
    <property type="project" value="UniProtKB-KW"/>
</dbReference>
<evidence type="ECO:0000256" key="15">
    <source>
        <dbReference type="SAM" id="Coils"/>
    </source>
</evidence>
<feature type="compositionally biased region" description="Polar residues" evidence="16">
    <location>
        <begin position="1018"/>
        <end position="1027"/>
    </location>
</feature>
<name>A0A7R9A6Y9_9CRUS</name>
<evidence type="ECO:0000259" key="19">
    <source>
        <dbReference type="Pfam" id="PF24065"/>
    </source>
</evidence>
<evidence type="ECO:0000256" key="9">
    <source>
        <dbReference type="ARBA" id="ARBA00022833"/>
    </source>
</evidence>
<evidence type="ECO:0000256" key="1">
    <source>
        <dbReference type="ARBA" id="ARBA00001966"/>
    </source>
</evidence>
<feature type="compositionally biased region" description="Polar residues" evidence="16">
    <location>
        <begin position="909"/>
        <end position="920"/>
    </location>
</feature>
<dbReference type="FunFam" id="3.30.420.10:FF:000024">
    <property type="entry name" value="DNA polymerase zeta catalytic subunit"/>
    <property type="match status" value="1"/>
</dbReference>
<feature type="region of interest" description="Disordered" evidence="16">
    <location>
        <begin position="966"/>
        <end position="985"/>
    </location>
</feature>
<evidence type="ECO:0000256" key="10">
    <source>
        <dbReference type="ARBA" id="ARBA00022932"/>
    </source>
</evidence>
<feature type="region of interest" description="Disordered" evidence="16">
    <location>
        <begin position="288"/>
        <end position="317"/>
    </location>
</feature>
<dbReference type="InterPro" id="IPR017964">
    <property type="entry name" value="DNA-dir_DNA_pol_B_CS"/>
</dbReference>
<dbReference type="SUPFAM" id="SSF53098">
    <property type="entry name" value="Ribonuclease H-like"/>
    <property type="match status" value="1"/>
</dbReference>
<dbReference type="CDD" id="cd05534">
    <property type="entry name" value="POLBc_zeta"/>
    <property type="match status" value="1"/>
</dbReference>
<feature type="compositionally biased region" description="Basic and acidic residues" evidence="16">
    <location>
        <begin position="800"/>
        <end position="811"/>
    </location>
</feature>
<dbReference type="EC" id="2.7.7.7" evidence="3"/>
<dbReference type="GO" id="GO:0000724">
    <property type="term" value="P:double-strand break repair via homologous recombination"/>
    <property type="evidence" value="ECO:0007669"/>
    <property type="project" value="TreeGrafter"/>
</dbReference>
<feature type="compositionally biased region" description="Polar residues" evidence="16">
    <location>
        <begin position="1176"/>
        <end position="1194"/>
    </location>
</feature>
<dbReference type="Gene3D" id="3.30.420.10">
    <property type="entry name" value="Ribonuclease H-like superfamily/Ribonuclease H"/>
    <property type="match status" value="1"/>
</dbReference>
<feature type="compositionally biased region" description="Basic and acidic residues" evidence="16">
    <location>
        <begin position="969"/>
        <end position="981"/>
    </location>
</feature>
<keyword evidence="7" id="KW-0479">Metal-binding</keyword>
<dbReference type="InterPro" id="IPR043502">
    <property type="entry name" value="DNA/RNA_pol_sf"/>
</dbReference>
<feature type="compositionally biased region" description="Polar residues" evidence="16">
    <location>
        <begin position="1460"/>
        <end position="1483"/>
    </location>
</feature>
<feature type="compositionally biased region" description="Acidic residues" evidence="16">
    <location>
        <begin position="932"/>
        <end position="943"/>
    </location>
</feature>
<evidence type="ECO:0000259" key="18">
    <source>
        <dbReference type="Pfam" id="PF24055"/>
    </source>
</evidence>
<feature type="region of interest" description="Disordered" evidence="16">
    <location>
        <begin position="1660"/>
        <end position="1719"/>
    </location>
</feature>
<dbReference type="EMBL" id="CAJPEV010001110">
    <property type="protein sequence ID" value="CAG0890797.1"/>
    <property type="molecule type" value="Genomic_DNA"/>
</dbReference>
<organism evidence="20">
    <name type="scientific">Darwinula stevensoni</name>
    <dbReference type="NCBI Taxonomy" id="69355"/>
    <lineage>
        <taxon>Eukaryota</taxon>
        <taxon>Metazoa</taxon>
        <taxon>Ecdysozoa</taxon>
        <taxon>Arthropoda</taxon>
        <taxon>Crustacea</taxon>
        <taxon>Oligostraca</taxon>
        <taxon>Ostracoda</taxon>
        <taxon>Podocopa</taxon>
        <taxon>Podocopida</taxon>
        <taxon>Darwinulocopina</taxon>
        <taxon>Darwinuloidea</taxon>
        <taxon>Darwinulidae</taxon>
        <taxon>Darwinula</taxon>
    </lineage>
</organism>
<dbReference type="SMART" id="SM00486">
    <property type="entry name" value="POLBc"/>
    <property type="match status" value="1"/>
</dbReference>
<dbReference type="GO" id="GO:0051536">
    <property type="term" value="F:iron-sulfur cluster binding"/>
    <property type="evidence" value="ECO:0007669"/>
    <property type="project" value="UniProtKB-KW"/>
</dbReference>
<dbReference type="InterPro" id="IPR042087">
    <property type="entry name" value="DNA_pol_B_thumb"/>
</dbReference>
<keyword evidence="8" id="KW-0227">DNA damage</keyword>
<dbReference type="Proteomes" id="UP000677054">
    <property type="component" value="Unassembled WGS sequence"/>
</dbReference>
<keyword evidence="10" id="KW-0239">DNA-directed DNA polymerase</keyword>
<evidence type="ECO:0000256" key="6">
    <source>
        <dbReference type="ARBA" id="ARBA00022695"/>
    </source>
</evidence>
<dbReference type="InterPro" id="IPR023211">
    <property type="entry name" value="DNA_pol_palm_dom_sf"/>
</dbReference>
<dbReference type="InterPro" id="IPR056435">
    <property type="entry name" value="DPOD/Z_N"/>
</dbReference>
<dbReference type="GO" id="GO:0003677">
    <property type="term" value="F:DNA binding"/>
    <property type="evidence" value="ECO:0007669"/>
    <property type="project" value="InterPro"/>
</dbReference>
<feature type="compositionally biased region" description="Basic and acidic residues" evidence="16">
    <location>
        <begin position="1679"/>
        <end position="1702"/>
    </location>
</feature>
<dbReference type="Gene3D" id="1.10.287.690">
    <property type="entry name" value="Helix hairpin bin"/>
    <property type="match status" value="1"/>
</dbReference>
<dbReference type="PANTHER" id="PTHR45812">
    <property type="entry name" value="DNA POLYMERASE ZETA CATALYTIC SUBUNIT"/>
    <property type="match status" value="1"/>
</dbReference>
<evidence type="ECO:0000256" key="12">
    <source>
        <dbReference type="ARBA" id="ARBA00023014"/>
    </source>
</evidence>
<comment type="similarity">
    <text evidence="2">Belongs to the DNA polymerase type-B family.</text>
</comment>
<feature type="compositionally biased region" description="Basic and acidic residues" evidence="16">
    <location>
        <begin position="777"/>
        <end position="791"/>
    </location>
</feature>
<keyword evidence="12" id="KW-0411">Iron-sulfur</keyword>
<keyword evidence="6" id="KW-0548">Nucleotidyltransferase</keyword>
<evidence type="ECO:0000259" key="17">
    <source>
        <dbReference type="Pfam" id="PF00136"/>
    </source>
</evidence>
<dbReference type="Gene3D" id="3.30.342.10">
    <property type="entry name" value="DNA Polymerase, chain B, domain 1"/>
    <property type="match status" value="1"/>
</dbReference>
<evidence type="ECO:0000256" key="3">
    <source>
        <dbReference type="ARBA" id="ARBA00012417"/>
    </source>
</evidence>
<dbReference type="Pfam" id="PF24065">
    <property type="entry name" value="REV3_N"/>
    <property type="match status" value="1"/>
</dbReference>
<feature type="compositionally biased region" description="Basic and acidic residues" evidence="16">
    <location>
        <begin position="1487"/>
        <end position="1508"/>
    </location>
</feature>
<evidence type="ECO:0000256" key="14">
    <source>
        <dbReference type="ARBA" id="ARBA00049244"/>
    </source>
</evidence>
<feature type="region of interest" description="Disordered" evidence="16">
    <location>
        <begin position="719"/>
        <end position="832"/>
    </location>
</feature>
<dbReference type="GO" id="GO:0016035">
    <property type="term" value="C:zeta DNA polymerase complex"/>
    <property type="evidence" value="ECO:0007669"/>
    <property type="project" value="InterPro"/>
</dbReference>
<evidence type="ECO:0000256" key="7">
    <source>
        <dbReference type="ARBA" id="ARBA00022723"/>
    </source>
</evidence>
<dbReference type="FunFam" id="1.10.287.690:FF:000002">
    <property type="entry name" value="DNA polymerase zeta"/>
    <property type="match status" value="1"/>
</dbReference>
<feature type="region of interest" description="Disordered" evidence="16">
    <location>
        <begin position="1173"/>
        <end position="1253"/>
    </location>
</feature>
<evidence type="ECO:0000313" key="20">
    <source>
        <dbReference type="EMBL" id="CAD7246362.1"/>
    </source>
</evidence>
<feature type="region of interest" description="Disordered" evidence="16">
    <location>
        <begin position="851"/>
        <end position="947"/>
    </location>
</feature>
<keyword evidence="9" id="KW-0862">Zinc</keyword>
<keyword evidence="11" id="KW-0408">Iron</keyword>
<proteinExistence type="inferred from homology"/>
<dbReference type="FunFam" id="3.30.342.10:FF:000002">
    <property type="entry name" value="DNA polymerase zeta catalytic subunit isoform X1"/>
    <property type="match status" value="1"/>
</dbReference>
<dbReference type="GO" id="GO:0042276">
    <property type="term" value="P:error-prone translesion synthesis"/>
    <property type="evidence" value="ECO:0007669"/>
    <property type="project" value="TreeGrafter"/>
</dbReference>
<feature type="region of interest" description="Disordered" evidence="16">
    <location>
        <begin position="994"/>
        <end position="1027"/>
    </location>
</feature>
<dbReference type="Gene3D" id="1.10.132.60">
    <property type="entry name" value="DNA polymerase family B, C-terminal domain"/>
    <property type="match status" value="1"/>
</dbReference>
<feature type="coiled-coil region" evidence="15">
    <location>
        <begin position="596"/>
        <end position="623"/>
    </location>
</feature>
<dbReference type="InterPro" id="IPR056447">
    <property type="entry name" value="REV3_N"/>
</dbReference>
<evidence type="ECO:0000256" key="5">
    <source>
        <dbReference type="ARBA" id="ARBA00022679"/>
    </source>
</evidence>
<dbReference type="Pfam" id="PF24055">
    <property type="entry name" value="POL3_N"/>
    <property type="match status" value="1"/>
</dbReference>
<feature type="compositionally biased region" description="Basic and acidic residues" evidence="16">
    <location>
        <begin position="308"/>
        <end position="317"/>
    </location>
</feature>
<evidence type="ECO:0000256" key="11">
    <source>
        <dbReference type="ARBA" id="ARBA00023004"/>
    </source>
</evidence>
<evidence type="ECO:0000256" key="8">
    <source>
        <dbReference type="ARBA" id="ARBA00022763"/>
    </source>
</evidence>
<protein>
    <recommendedName>
        <fullName evidence="4">DNA polymerase zeta catalytic subunit</fullName>
        <ecNumber evidence="3">2.7.7.7</ecNumber>
    </recommendedName>
</protein>
<dbReference type="PRINTS" id="PR00106">
    <property type="entry name" value="DNAPOLB"/>
</dbReference>
<dbReference type="Pfam" id="PF00136">
    <property type="entry name" value="DNA_pol_B"/>
    <property type="match status" value="1"/>
</dbReference>
<feature type="compositionally biased region" description="Basic and acidic residues" evidence="16">
    <location>
        <begin position="861"/>
        <end position="871"/>
    </location>
</feature>
<dbReference type="InterPro" id="IPR006134">
    <property type="entry name" value="DNA-dir_DNA_pol_B_multi_dom"/>
</dbReference>
<keyword evidence="5" id="KW-0808">Transferase</keyword>
<feature type="domain" description="DNA polymerase delta/zeta catalytic subunit N-terminal" evidence="18">
    <location>
        <begin position="60"/>
        <end position="138"/>
    </location>
</feature>
<dbReference type="InterPro" id="IPR006172">
    <property type="entry name" value="DNA-dir_DNA_pol_B"/>
</dbReference>
<dbReference type="CDD" id="cd05778">
    <property type="entry name" value="DNA_polB_zeta_exo"/>
    <property type="match status" value="1"/>
</dbReference>
<dbReference type="SUPFAM" id="SSF56672">
    <property type="entry name" value="DNA/RNA polymerases"/>
    <property type="match status" value="1"/>
</dbReference>
<feature type="domain" description="DNA-directed DNA polymerase family B multifunctional" evidence="17">
    <location>
        <begin position="2285"/>
        <end position="2722"/>
    </location>
</feature>
<dbReference type="Gene3D" id="3.90.1600.10">
    <property type="entry name" value="Palm domain of DNA polymerase"/>
    <property type="match status" value="1"/>
</dbReference>
<dbReference type="InterPro" id="IPR036397">
    <property type="entry name" value="RNaseH_sf"/>
</dbReference>
<keyword evidence="15" id="KW-0175">Coiled coil</keyword>
<dbReference type="InterPro" id="IPR030559">
    <property type="entry name" value="PolZ_Rev3"/>
</dbReference>
<dbReference type="GO" id="GO:0005634">
    <property type="term" value="C:nucleus"/>
    <property type="evidence" value="ECO:0007669"/>
    <property type="project" value="TreeGrafter"/>
</dbReference>
<dbReference type="GO" id="GO:0003887">
    <property type="term" value="F:DNA-directed DNA polymerase activity"/>
    <property type="evidence" value="ECO:0007669"/>
    <property type="project" value="UniProtKB-KW"/>
</dbReference>
<evidence type="ECO:0000256" key="2">
    <source>
        <dbReference type="ARBA" id="ARBA00005755"/>
    </source>
</evidence>
<dbReference type="InterPro" id="IPR012337">
    <property type="entry name" value="RNaseH-like_sf"/>
</dbReference>
<dbReference type="FunFam" id="1.10.132.60:FF:000005">
    <property type="entry name" value="Putative DNA polymerase zeta catalytic subunit"/>
    <property type="match status" value="1"/>
</dbReference>
<feature type="non-terminal residue" evidence="20">
    <location>
        <position position="1"/>
    </location>
</feature>
<feature type="compositionally biased region" description="Acidic residues" evidence="16">
    <location>
        <begin position="894"/>
        <end position="905"/>
    </location>
</feature>